<evidence type="ECO:0000256" key="1">
    <source>
        <dbReference type="PROSITE-ProRule" id="PRU00339"/>
    </source>
</evidence>
<dbReference type="Pfam" id="PF13176">
    <property type="entry name" value="TPR_7"/>
    <property type="match status" value="1"/>
</dbReference>
<evidence type="ECO:0000313" key="3">
    <source>
        <dbReference type="EMBL" id="KAG8225759.1"/>
    </source>
</evidence>
<dbReference type="PROSITE" id="PS50005">
    <property type="entry name" value="TPR"/>
    <property type="match status" value="1"/>
</dbReference>
<feature type="signal peptide" evidence="2">
    <location>
        <begin position="1"/>
        <end position="22"/>
    </location>
</feature>
<keyword evidence="1" id="KW-0802">TPR repeat</keyword>
<keyword evidence="4" id="KW-1185">Reference proteome</keyword>
<reference evidence="3" key="1">
    <citation type="submission" date="2013-04" db="EMBL/GenBank/DDBJ databases">
        <authorList>
            <person name="Qu J."/>
            <person name="Murali S.C."/>
            <person name="Bandaranaike D."/>
            <person name="Bellair M."/>
            <person name="Blankenburg K."/>
            <person name="Chao H."/>
            <person name="Dinh H."/>
            <person name="Doddapaneni H."/>
            <person name="Downs B."/>
            <person name="Dugan-Rocha S."/>
            <person name="Elkadiri S."/>
            <person name="Gnanaolivu R.D."/>
            <person name="Hernandez B."/>
            <person name="Javaid M."/>
            <person name="Jayaseelan J.C."/>
            <person name="Lee S."/>
            <person name="Li M."/>
            <person name="Ming W."/>
            <person name="Munidasa M."/>
            <person name="Muniz J."/>
            <person name="Nguyen L."/>
            <person name="Ongeri F."/>
            <person name="Osuji N."/>
            <person name="Pu L.-L."/>
            <person name="Puazo M."/>
            <person name="Qu C."/>
            <person name="Quiroz J."/>
            <person name="Raj R."/>
            <person name="Weissenberger G."/>
            <person name="Xin Y."/>
            <person name="Zou X."/>
            <person name="Han Y."/>
            <person name="Richards S."/>
            <person name="Worley K."/>
            <person name="Muzny D."/>
            <person name="Gibbs R."/>
        </authorList>
    </citation>
    <scope>NUCLEOTIDE SEQUENCE</scope>
    <source>
        <strain evidence="3">Sampled in the wild</strain>
    </source>
</reference>
<dbReference type="OrthoDB" id="2115703at2759"/>
<reference evidence="3" key="2">
    <citation type="submission" date="2017-10" db="EMBL/GenBank/DDBJ databases">
        <title>Ladona fulva Genome sequencing and assembly.</title>
        <authorList>
            <person name="Murali S."/>
            <person name="Richards S."/>
            <person name="Bandaranaike D."/>
            <person name="Bellair M."/>
            <person name="Blankenburg K."/>
            <person name="Chao H."/>
            <person name="Dinh H."/>
            <person name="Doddapaneni H."/>
            <person name="Dugan-Rocha S."/>
            <person name="Elkadiri S."/>
            <person name="Gnanaolivu R."/>
            <person name="Hernandez B."/>
            <person name="Skinner E."/>
            <person name="Javaid M."/>
            <person name="Lee S."/>
            <person name="Li M."/>
            <person name="Ming W."/>
            <person name="Munidasa M."/>
            <person name="Muniz J."/>
            <person name="Nguyen L."/>
            <person name="Hughes D."/>
            <person name="Osuji N."/>
            <person name="Pu L.-L."/>
            <person name="Puazo M."/>
            <person name="Qu C."/>
            <person name="Quiroz J."/>
            <person name="Raj R."/>
            <person name="Weissenberger G."/>
            <person name="Xin Y."/>
            <person name="Zou X."/>
            <person name="Han Y."/>
            <person name="Worley K."/>
            <person name="Muzny D."/>
            <person name="Gibbs R."/>
        </authorList>
    </citation>
    <scope>NUCLEOTIDE SEQUENCE</scope>
    <source>
        <strain evidence="3">Sampled in the wild</strain>
    </source>
</reference>
<dbReference type="InterPro" id="IPR019734">
    <property type="entry name" value="TPR_rpt"/>
</dbReference>
<gene>
    <name evidence="3" type="ORF">J437_LFUL005718</name>
</gene>
<feature type="chain" id="PRO_5035445137" description="Tetratricopeptide repeat protein 17" evidence="2">
    <location>
        <begin position="23"/>
        <end position="462"/>
    </location>
</feature>
<evidence type="ECO:0008006" key="5">
    <source>
        <dbReference type="Google" id="ProtNLM"/>
    </source>
</evidence>
<keyword evidence="2" id="KW-0732">Signal</keyword>
<dbReference type="GO" id="GO:0015629">
    <property type="term" value="C:actin cytoskeleton"/>
    <property type="evidence" value="ECO:0007669"/>
    <property type="project" value="TreeGrafter"/>
</dbReference>
<dbReference type="InterPro" id="IPR052630">
    <property type="entry name" value="TTC17"/>
</dbReference>
<evidence type="ECO:0000313" key="4">
    <source>
        <dbReference type="Proteomes" id="UP000792457"/>
    </source>
</evidence>
<feature type="repeat" description="TPR" evidence="1">
    <location>
        <begin position="349"/>
        <end position="382"/>
    </location>
</feature>
<protein>
    <recommendedName>
        <fullName evidence="5">Tetratricopeptide repeat protein 17</fullName>
    </recommendedName>
</protein>
<dbReference type="GO" id="GO:0005737">
    <property type="term" value="C:cytoplasm"/>
    <property type="evidence" value="ECO:0007669"/>
    <property type="project" value="TreeGrafter"/>
</dbReference>
<evidence type="ECO:0000256" key="2">
    <source>
        <dbReference type="SAM" id="SignalP"/>
    </source>
</evidence>
<dbReference type="PANTHER" id="PTHR16091:SF1">
    <property type="entry name" value="TETRATRICOPEPTIDE REPEAT PROTEIN 17"/>
    <property type="match status" value="1"/>
</dbReference>
<dbReference type="EMBL" id="KZ308252">
    <property type="protein sequence ID" value="KAG8225759.1"/>
    <property type="molecule type" value="Genomic_DNA"/>
</dbReference>
<dbReference type="AlphaFoldDB" id="A0A8K0K040"/>
<proteinExistence type="predicted"/>
<name>A0A8K0K040_LADFU</name>
<dbReference type="Proteomes" id="UP000792457">
    <property type="component" value="Unassembled WGS sequence"/>
</dbReference>
<dbReference type="SUPFAM" id="SSF48452">
    <property type="entry name" value="TPR-like"/>
    <property type="match status" value="1"/>
</dbReference>
<accession>A0A8K0K040</accession>
<dbReference type="PANTHER" id="PTHR16091">
    <property type="entry name" value="TTC17 PROTEIN"/>
    <property type="match status" value="1"/>
</dbReference>
<dbReference type="SMART" id="SM00028">
    <property type="entry name" value="TPR"/>
    <property type="match status" value="1"/>
</dbReference>
<comment type="caution">
    <text evidence="3">The sequence shown here is derived from an EMBL/GenBank/DDBJ whole genome shotgun (WGS) entry which is preliminary data.</text>
</comment>
<dbReference type="InterPro" id="IPR011990">
    <property type="entry name" value="TPR-like_helical_dom_sf"/>
</dbReference>
<organism evidence="3 4">
    <name type="scientific">Ladona fulva</name>
    <name type="common">Scarce chaser dragonfly</name>
    <name type="synonym">Libellula fulva</name>
    <dbReference type="NCBI Taxonomy" id="123851"/>
    <lineage>
        <taxon>Eukaryota</taxon>
        <taxon>Metazoa</taxon>
        <taxon>Ecdysozoa</taxon>
        <taxon>Arthropoda</taxon>
        <taxon>Hexapoda</taxon>
        <taxon>Insecta</taxon>
        <taxon>Pterygota</taxon>
        <taxon>Palaeoptera</taxon>
        <taxon>Odonata</taxon>
        <taxon>Epiprocta</taxon>
        <taxon>Anisoptera</taxon>
        <taxon>Libelluloidea</taxon>
        <taxon>Libellulidae</taxon>
        <taxon>Ladona</taxon>
    </lineage>
</organism>
<sequence>MNVQNIAVSLIFNLLFSLEVRASMHWAVTENGRIEAQIDSVFHLRRPFDLIAFMEQEARLQSLDEIYNDLLERKSAIDRKWVGLDANGGDVGLGKGRGLRGVKAGDLEARLYAEDPDCVGAGGKPLSLSQLYPGSAGIASLMREEMRLENNLKSIKINEKGFNLLPDCERSYPLEISMQAFEHLLGWKERRNLSMEPEPTLESAFLFHLRSNPLYIDEWGKKSDNKVDDGDVVDNASKEKERANRDIDLFGWKLGHALTVNGSSWPLHNLASLYWRIVGHAPHAMECARRAVHLAPREHRDLGLAQMGWILLSSGRPAEAAIILHAALDHSSFAQPEPEDPSSQQTAPPATHLALANAYALLSDYNRSLACYENALKLQPGLRVAQLGRHSILCQQKLEKALLNMVDSLHDILTELQEYHKKQEEWLKLQEKLLWEQAPLEIRLLNYGHDKLLSTGTGKENQ</sequence>
<dbReference type="GO" id="GO:0030041">
    <property type="term" value="P:actin filament polymerization"/>
    <property type="evidence" value="ECO:0007669"/>
    <property type="project" value="TreeGrafter"/>
</dbReference>
<dbReference type="Gene3D" id="1.25.40.10">
    <property type="entry name" value="Tetratricopeptide repeat domain"/>
    <property type="match status" value="1"/>
</dbReference>